<dbReference type="EMBL" id="JAAVJH010000016">
    <property type="protein sequence ID" value="NJR80336.1"/>
    <property type="molecule type" value="Genomic_DNA"/>
</dbReference>
<comment type="caution">
    <text evidence="2">The sequence shown here is derived from an EMBL/GenBank/DDBJ whole genome shotgun (WGS) entry which is preliminary data.</text>
</comment>
<protein>
    <recommendedName>
        <fullName evidence="1">Zorya protein ZorC EH domain-containing protein</fullName>
    </recommendedName>
</protein>
<organism evidence="2 3">
    <name type="scientific">Sphingomonas corticis</name>
    <dbReference type="NCBI Taxonomy" id="2722791"/>
    <lineage>
        <taxon>Bacteria</taxon>
        <taxon>Pseudomonadati</taxon>
        <taxon>Pseudomonadota</taxon>
        <taxon>Alphaproteobacteria</taxon>
        <taxon>Sphingomonadales</taxon>
        <taxon>Sphingomonadaceae</taxon>
        <taxon>Sphingomonas</taxon>
    </lineage>
</organism>
<dbReference type="Pfam" id="PF15611">
    <property type="entry name" value="EH_Signature"/>
    <property type="match status" value="1"/>
</dbReference>
<gene>
    <name evidence="2" type="ORF">HBH26_17285</name>
</gene>
<dbReference type="Proteomes" id="UP000732399">
    <property type="component" value="Unassembled WGS sequence"/>
</dbReference>
<dbReference type="RefSeq" id="WP_168135894.1">
    <property type="nucleotide sequence ID" value="NZ_JAAVJH010000016.1"/>
</dbReference>
<accession>A0ABX1CU47</accession>
<keyword evidence="3" id="KW-1185">Reference proteome</keyword>
<name>A0ABX1CU47_9SPHN</name>
<dbReference type="InterPro" id="IPR028943">
    <property type="entry name" value="ZorC_EH_Signature_dom"/>
</dbReference>
<reference evidence="2 3" key="1">
    <citation type="submission" date="2020-03" db="EMBL/GenBank/DDBJ databases">
        <authorList>
            <person name="Wang L."/>
            <person name="He N."/>
            <person name="Li Y."/>
            <person name="Fang Y."/>
            <person name="Zhang F."/>
        </authorList>
    </citation>
    <scope>NUCLEOTIDE SEQUENCE [LARGE SCALE GENOMIC DNA]</scope>
    <source>
        <strain evidence="2 3">36D10-4-7</strain>
    </source>
</reference>
<evidence type="ECO:0000259" key="1">
    <source>
        <dbReference type="Pfam" id="PF15611"/>
    </source>
</evidence>
<proteinExistence type="predicted"/>
<feature type="domain" description="Zorya protein ZorC EH" evidence="1">
    <location>
        <begin position="53"/>
        <end position="425"/>
    </location>
</feature>
<evidence type="ECO:0000313" key="3">
    <source>
        <dbReference type="Proteomes" id="UP000732399"/>
    </source>
</evidence>
<sequence>MSALRQACDIDRVRHARMPERTAVSRAADQLASVPTGARREAEPWEAMLARLDLSAPEDIRPRDMRRLLGDMWVEAGCDHHEQQLLSEAVRRDRMSMDRAILHSYLLRFPLAHYGFDALLWAAQLVARRREWPWRTRGDDFALWDKDAGPNRLATALLDTARPSEVLRAAGLDGDLATGAFVRHAIRAACAVAATRRGADAVTSGERLMALASEVKGAEAIDALLALALLAPWIGTAPPADHQQRITTLLTSRIGDPRLAPARWTALAVELRSEGLDISVEAAFAVLRRWLVQATVREFFAIVAKTTDRRDQWRDRTEFWLGYLKAGHITDAWFAFGSQAEREARRFMKDQTMAFGRLEGSGATSTQSSLLLTIGDLRIAEWSDNGMCRFWNAAKPKAPPMYQRVYYTAVLKTMDAERGYDPLRHAGSTWPSHFARRIYDRTGIAHPLHGHGW</sequence>
<evidence type="ECO:0000313" key="2">
    <source>
        <dbReference type="EMBL" id="NJR80336.1"/>
    </source>
</evidence>